<evidence type="ECO:0000256" key="3">
    <source>
        <dbReference type="ARBA" id="ARBA00022741"/>
    </source>
</evidence>
<keyword evidence="8" id="KW-1185">Reference proteome</keyword>
<evidence type="ECO:0000313" key="8">
    <source>
        <dbReference type="Proteomes" id="UP001302602"/>
    </source>
</evidence>
<dbReference type="Gene3D" id="1.10.510.10">
    <property type="entry name" value="Transferase(Phosphotransferase) domain 1"/>
    <property type="match status" value="1"/>
</dbReference>
<dbReference type="GeneID" id="87831745"/>
<dbReference type="GO" id="GO:0005524">
    <property type="term" value="F:ATP binding"/>
    <property type="evidence" value="ECO:0007669"/>
    <property type="project" value="UniProtKB-KW"/>
</dbReference>
<keyword evidence="2" id="KW-0808">Transferase</keyword>
<feature type="domain" description="Protein kinase" evidence="6">
    <location>
        <begin position="1"/>
        <end position="223"/>
    </location>
</feature>
<reference evidence="7" key="1">
    <citation type="journal article" date="2023" name="Mol. Phylogenet. Evol.">
        <title>Genome-scale phylogeny and comparative genomics of the fungal order Sordariales.</title>
        <authorList>
            <person name="Hensen N."/>
            <person name="Bonometti L."/>
            <person name="Westerberg I."/>
            <person name="Brannstrom I.O."/>
            <person name="Guillou S."/>
            <person name="Cros-Aarteil S."/>
            <person name="Calhoun S."/>
            <person name="Haridas S."/>
            <person name="Kuo A."/>
            <person name="Mondo S."/>
            <person name="Pangilinan J."/>
            <person name="Riley R."/>
            <person name="LaButti K."/>
            <person name="Andreopoulos B."/>
            <person name="Lipzen A."/>
            <person name="Chen C."/>
            <person name="Yan M."/>
            <person name="Daum C."/>
            <person name="Ng V."/>
            <person name="Clum A."/>
            <person name="Steindorff A."/>
            <person name="Ohm R.A."/>
            <person name="Martin F."/>
            <person name="Silar P."/>
            <person name="Natvig D.O."/>
            <person name="Lalanne C."/>
            <person name="Gautier V."/>
            <person name="Ament-Velasquez S.L."/>
            <person name="Kruys A."/>
            <person name="Hutchinson M.I."/>
            <person name="Powell A.J."/>
            <person name="Barry K."/>
            <person name="Miller A.N."/>
            <person name="Grigoriev I.V."/>
            <person name="Debuchy R."/>
            <person name="Gladieux P."/>
            <person name="Hiltunen Thoren M."/>
            <person name="Johannesson H."/>
        </authorList>
    </citation>
    <scope>NUCLEOTIDE SEQUENCE</scope>
    <source>
        <strain evidence="7">CBS 731.68</strain>
    </source>
</reference>
<evidence type="ECO:0000259" key="6">
    <source>
        <dbReference type="PROSITE" id="PS50011"/>
    </source>
</evidence>
<keyword evidence="5" id="KW-0067">ATP-binding</keyword>
<sequence>MAKCILKQSLQALDFLHDNGIAHGDLHPENILFALNEIDSKSKGRSDKTKTLDAKQDKWAPCYLCIPQSLATFTSSWPRFQGQVFRHGGAYFLMSPPARPVTPLGLRAPELILCGTVSKTLYIWAWGCVVSELVTGEPLFCVPGDGFEDDEHLPGLIEQLSPLPDESFQKRESSSLYFTPDGRRFNSLLDGVAGGEEPLVLEQETVDERSKVKSLLRRVLQYD</sequence>
<dbReference type="PROSITE" id="PS50011">
    <property type="entry name" value="PROTEIN_KINASE_DOM"/>
    <property type="match status" value="1"/>
</dbReference>
<dbReference type="Proteomes" id="UP001302602">
    <property type="component" value="Unassembled WGS sequence"/>
</dbReference>
<dbReference type="PANTHER" id="PTHR45646:SF11">
    <property type="entry name" value="SERINE_THREONINE-PROTEIN KINASE DOA"/>
    <property type="match status" value="1"/>
</dbReference>
<dbReference type="PANTHER" id="PTHR45646">
    <property type="entry name" value="SERINE/THREONINE-PROTEIN KINASE DOA-RELATED"/>
    <property type="match status" value="1"/>
</dbReference>
<evidence type="ECO:0000256" key="4">
    <source>
        <dbReference type="ARBA" id="ARBA00022777"/>
    </source>
</evidence>
<dbReference type="InterPro" id="IPR051175">
    <property type="entry name" value="CLK_kinases"/>
</dbReference>
<evidence type="ECO:0000256" key="5">
    <source>
        <dbReference type="ARBA" id="ARBA00022840"/>
    </source>
</evidence>
<gene>
    <name evidence="7" type="ORF">N657DRAFT_659381</name>
</gene>
<name>A0AAN6YZW0_9PEZI</name>
<dbReference type="AlphaFoldDB" id="A0AAN6YZW0"/>
<accession>A0AAN6YZW0</accession>
<keyword evidence="1" id="KW-0723">Serine/threonine-protein kinase</keyword>
<keyword evidence="4 7" id="KW-0418">Kinase</keyword>
<evidence type="ECO:0000256" key="1">
    <source>
        <dbReference type="ARBA" id="ARBA00022527"/>
    </source>
</evidence>
<dbReference type="InterPro" id="IPR011009">
    <property type="entry name" value="Kinase-like_dom_sf"/>
</dbReference>
<protein>
    <submittedName>
        <fullName evidence="7">Kinase-like protein</fullName>
    </submittedName>
</protein>
<keyword evidence="3" id="KW-0547">Nucleotide-binding</keyword>
<dbReference type="RefSeq" id="XP_062642582.1">
    <property type="nucleotide sequence ID" value="XM_062794976.1"/>
</dbReference>
<dbReference type="GO" id="GO:0005634">
    <property type="term" value="C:nucleus"/>
    <property type="evidence" value="ECO:0007669"/>
    <property type="project" value="TreeGrafter"/>
</dbReference>
<dbReference type="InterPro" id="IPR000719">
    <property type="entry name" value="Prot_kinase_dom"/>
</dbReference>
<dbReference type="GO" id="GO:0004674">
    <property type="term" value="F:protein serine/threonine kinase activity"/>
    <property type="evidence" value="ECO:0007669"/>
    <property type="project" value="UniProtKB-KW"/>
</dbReference>
<evidence type="ECO:0000256" key="2">
    <source>
        <dbReference type="ARBA" id="ARBA00022679"/>
    </source>
</evidence>
<dbReference type="GO" id="GO:0043484">
    <property type="term" value="P:regulation of RNA splicing"/>
    <property type="evidence" value="ECO:0007669"/>
    <property type="project" value="TreeGrafter"/>
</dbReference>
<organism evidence="7 8">
    <name type="scientific">Parathielavia appendiculata</name>
    <dbReference type="NCBI Taxonomy" id="2587402"/>
    <lineage>
        <taxon>Eukaryota</taxon>
        <taxon>Fungi</taxon>
        <taxon>Dikarya</taxon>
        <taxon>Ascomycota</taxon>
        <taxon>Pezizomycotina</taxon>
        <taxon>Sordariomycetes</taxon>
        <taxon>Sordariomycetidae</taxon>
        <taxon>Sordariales</taxon>
        <taxon>Chaetomiaceae</taxon>
        <taxon>Parathielavia</taxon>
    </lineage>
</organism>
<reference evidence="7" key="2">
    <citation type="submission" date="2023-05" db="EMBL/GenBank/DDBJ databases">
        <authorList>
            <consortium name="Lawrence Berkeley National Laboratory"/>
            <person name="Steindorff A."/>
            <person name="Hensen N."/>
            <person name="Bonometti L."/>
            <person name="Westerberg I."/>
            <person name="Brannstrom I.O."/>
            <person name="Guillou S."/>
            <person name="Cros-Aarteil S."/>
            <person name="Calhoun S."/>
            <person name="Haridas S."/>
            <person name="Kuo A."/>
            <person name="Mondo S."/>
            <person name="Pangilinan J."/>
            <person name="Riley R."/>
            <person name="Labutti K."/>
            <person name="Andreopoulos B."/>
            <person name="Lipzen A."/>
            <person name="Chen C."/>
            <person name="Yanf M."/>
            <person name="Daum C."/>
            <person name="Ng V."/>
            <person name="Clum A."/>
            <person name="Ohm R."/>
            <person name="Martin F."/>
            <person name="Silar P."/>
            <person name="Natvig D."/>
            <person name="Lalanne C."/>
            <person name="Gautier V."/>
            <person name="Ament-Velasquez S.L."/>
            <person name="Kruys A."/>
            <person name="Hutchinson M.I."/>
            <person name="Powell A.J."/>
            <person name="Barry K."/>
            <person name="Miller A.N."/>
            <person name="Grigoriev I.V."/>
            <person name="Debuchy R."/>
            <person name="Gladieux P."/>
            <person name="Thoren M.H."/>
            <person name="Johannesson H."/>
        </authorList>
    </citation>
    <scope>NUCLEOTIDE SEQUENCE</scope>
    <source>
        <strain evidence="7">CBS 731.68</strain>
    </source>
</reference>
<evidence type="ECO:0000313" key="7">
    <source>
        <dbReference type="EMBL" id="KAK4118809.1"/>
    </source>
</evidence>
<comment type="caution">
    <text evidence="7">The sequence shown here is derived from an EMBL/GenBank/DDBJ whole genome shotgun (WGS) entry which is preliminary data.</text>
</comment>
<dbReference type="SUPFAM" id="SSF56112">
    <property type="entry name" value="Protein kinase-like (PK-like)"/>
    <property type="match status" value="1"/>
</dbReference>
<dbReference type="EMBL" id="MU853259">
    <property type="protein sequence ID" value="KAK4118809.1"/>
    <property type="molecule type" value="Genomic_DNA"/>
</dbReference>
<proteinExistence type="predicted"/>